<protein>
    <submittedName>
        <fullName evidence="2">Uncharacterized protein</fullName>
    </submittedName>
</protein>
<organism evidence="2 3">
    <name type="scientific">Pisolithus microcarpus 441</name>
    <dbReference type="NCBI Taxonomy" id="765257"/>
    <lineage>
        <taxon>Eukaryota</taxon>
        <taxon>Fungi</taxon>
        <taxon>Dikarya</taxon>
        <taxon>Basidiomycota</taxon>
        <taxon>Agaricomycotina</taxon>
        <taxon>Agaricomycetes</taxon>
        <taxon>Agaricomycetidae</taxon>
        <taxon>Boletales</taxon>
        <taxon>Sclerodermatineae</taxon>
        <taxon>Pisolithaceae</taxon>
        <taxon>Pisolithus</taxon>
    </lineage>
</organism>
<proteinExistence type="predicted"/>
<accession>A0A0D0A5E9</accession>
<dbReference type="EMBL" id="KN833689">
    <property type="protein sequence ID" value="KIK29612.1"/>
    <property type="molecule type" value="Genomic_DNA"/>
</dbReference>
<feature type="compositionally biased region" description="Polar residues" evidence="1">
    <location>
        <begin position="122"/>
        <end position="138"/>
    </location>
</feature>
<dbReference type="STRING" id="765257.A0A0D0A5E9"/>
<feature type="compositionally biased region" description="Polar residues" evidence="1">
    <location>
        <begin position="1"/>
        <end position="15"/>
    </location>
</feature>
<dbReference type="HOGENOM" id="CLU_099923_0_0_1"/>
<evidence type="ECO:0000313" key="2">
    <source>
        <dbReference type="EMBL" id="KIK29612.1"/>
    </source>
</evidence>
<name>A0A0D0A5E9_9AGAM</name>
<evidence type="ECO:0000256" key="1">
    <source>
        <dbReference type="SAM" id="MobiDB-lite"/>
    </source>
</evidence>
<dbReference type="Proteomes" id="UP000054018">
    <property type="component" value="Unassembled WGS sequence"/>
</dbReference>
<reference evidence="3" key="2">
    <citation type="submission" date="2015-01" db="EMBL/GenBank/DDBJ databases">
        <title>Evolutionary Origins and Diversification of the Mycorrhizal Mutualists.</title>
        <authorList>
            <consortium name="DOE Joint Genome Institute"/>
            <consortium name="Mycorrhizal Genomics Consortium"/>
            <person name="Kohler A."/>
            <person name="Kuo A."/>
            <person name="Nagy L.G."/>
            <person name="Floudas D."/>
            <person name="Copeland A."/>
            <person name="Barry K.W."/>
            <person name="Cichocki N."/>
            <person name="Veneault-Fourrey C."/>
            <person name="LaButti K."/>
            <person name="Lindquist E.A."/>
            <person name="Lipzen A."/>
            <person name="Lundell T."/>
            <person name="Morin E."/>
            <person name="Murat C."/>
            <person name="Riley R."/>
            <person name="Ohm R."/>
            <person name="Sun H."/>
            <person name="Tunlid A."/>
            <person name="Henrissat B."/>
            <person name="Grigoriev I.V."/>
            <person name="Hibbett D.S."/>
            <person name="Martin F."/>
        </authorList>
    </citation>
    <scope>NUCLEOTIDE SEQUENCE [LARGE SCALE GENOMIC DNA]</scope>
    <source>
        <strain evidence="3">441</strain>
    </source>
</reference>
<dbReference type="AlphaFoldDB" id="A0A0D0A5E9"/>
<keyword evidence="3" id="KW-1185">Reference proteome</keyword>
<reference evidence="2 3" key="1">
    <citation type="submission" date="2014-04" db="EMBL/GenBank/DDBJ databases">
        <authorList>
            <consortium name="DOE Joint Genome Institute"/>
            <person name="Kuo A."/>
            <person name="Kohler A."/>
            <person name="Costa M.D."/>
            <person name="Nagy L.G."/>
            <person name="Floudas D."/>
            <person name="Copeland A."/>
            <person name="Barry K.W."/>
            <person name="Cichocki N."/>
            <person name="Veneault-Fourrey C."/>
            <person name="LaButti K."/>
            <person name="Lindquist E.A."/>
            <person name="Lipzen A."/>
            <person name="Lundell T."/>
            <person name="Morin E."/>
            <person name="Murat C."/>
            <person name="Sun H."/>
            <person name="Tunlid A."/>
            <person name="Henrissat B."/>
            <person name="Grigoriev I.V."/>
            <person name="Hibbett D.S."/>
            <person name="Martin F."/>
            <person name="Nordberg H.P."/>
            <person name="Cantor M.N."/>
            <person name="Hua S.X."/>
        </authorList>
    </citation>
    <scope>NUCLEOTIDE SEQUENCE [LARGE SCALE GENOMIC DNA]</scope>
    <source>
        <strain evidence="2 3">441</strain>
    </source>
</reference>
<gene>
    <name evidence="2" type="ORF">PISMIDRAFT_672350</name>
</gene>
<feature type="region of interest" description="Disordered" evidence="1">
    <location>
        <begin position="1"/>
        <end position="53"/>
    </location>
</feature>
<evidence type="ECO:0000313" key="3">
    <source>
        <dbReference type="Proteomes" id="UP000054018"/>
    </source>
</evidence>
<sequence>MLTPGSFHSTLTTSMRRPATKRRKLDTTSSVPHAEPDTATEKPPTGSESSSDINFLSSGSYSPFSRSSKSPCSTCHRTLSAVRPGGGSSVVCTRCLEPTCSICSRTCTSYIRPSSFPPTPALTRSPTPSASHGISPSNSCFTSPKRAALSSSRFAVNCENAAAVSPIKRKKAPSDLDYGDTDIKSCDQQSNNPLREINDDSTVSVVVPGCGRIICRTCCVESVAK</sequence>
<feature type="region of interest" description="Disordered" evidence="1">
    <location>
        <begin position="115"/>
        <end position="138"/>
    </location>
</feature>
<dbReference type="OrthoDB" id="3240925at2759"/>